<name>A0AA88X5Y6_9ASTE</name>
<dbReference type="Gene3D" id="2.70.150.10">
    <property type="entry name" value="Calcium-transporting ATPase, cytoplasmic transduction domain A"/>
    <property type="match status" value="1"/>
</dbReference>
<accession>A0AA88X5Y6</accession>
<dbReference type="Proteomes" id="UP001188597">
    <property type="component" value="Unassembled WGS sequence"/>
</dbReference>
<evidence type="ECO:0000313" key="4">
    <source>
        <dbReference type="Proteomes" id="UP001188597"/>
    </source>
</evidence>
<dbReference type="InterPro" id="IPR023214">
    <property type="entry name" value="HAD_sf"/>
</dbReference>
<reference evidence="3" key="1">
    <citation type="submission" date="2022-12" db="EMBL/GenBank/DDBJ databases">
        <title>Draft genome assemblies for two species of Escallonia (Escalloniales).</title>
        <authorList>
            <person name="Chanderbali A."/>
            <person name="Dervinis C."/>
            <person name="Anghel I."/>
            <person name="Soltis D."/>
            <person name="Soltis P."/>
            <person name="Zapata F."/>
        </authorList>
    </citation>
    <scope>NUCLEOTIDE SEQUENCE</scope>
    <source>
        <strain evidence="3">UCBG64.0493</strain>
        <tissue evidence="3">Leaf</tissue>
    </source>
</reference>
<dbReference type="GO" id="GO:0005886">
    <property type="term" value="C:plasma membrane"/>
    <property type="evidence" value="ECO:0007669"/>
    <property type="project" value="TreeGrafter"/>
</dbReference>
<dbReference type="GO" id="GO:0005388">
    <property type="term" value="F:P-type calcium transporter activity"/>
    <property type="evidence" value="ECO:0007669"/>
    <property type="project" value="TreeGrafter"/>
</dbReference>
<dbReference type="PANTHER" id="PTHR24093">
    <property type="entry name" value="CATION TRANSPORTING ATPASE"/>
    <property type="match status" value="1"/>
</dbReference>
<dbReference type="SUPFAM" id="SSF56784">
    <property type="entry name" value="HAD-like"/>
    <property type="match status" value="1"/>
</dbReference>
<dbReference type="AlphaFoldDB" id="A0AA88X5Y6"/>
<protein>
    <recommendedName>
        <fullName evidence="2">P-type ATPase A domain-containing protein</fullName>
    </recommendedName>
</protein>
<dbReference type="Pfam" id="PF00122">
    <property type="entry name" value="E1-E2_ATPase"/>
    <property type="match status" value="1"/>
</dbReference>
<proteinExistence type="predicted"/>
<dbReference type="EMBL" id="JAVXUP010000052">
    <property type="protein sequence ID" value="KAK3040518.1"/>
    <property type="molecule type" value="Genomic_DNA"/>
</dbReference>
<dbReference type="Gene3D" id="3.40.50.1000">
    <property type="entry name" value="HAD superfamily/HAD-like"/>
    <property type="match status" value="1"/>
</dbReference>
<organism evidence="3 4">
    <name type="scientific">Escallonia herrerae</name>
    <dbReference type="NCBI Taxonomy" id="1293975"/>
    <lineage>
        <taxon>Eukaryota</taxon>
        <taxon>Viridiplantae</taxon>
        <taxon>Streptophyta</taxon>
        <taxon>Embryophyta</taxon>
        <taxon>Tracheophyta</taxon>
        <taxon>Spermatophyta</taxon>
        <taxon>Magnoliopsida</taxon>
        <taxon>eudicotyledons</taxon>
        <taxon>Gunneridae</taxon>
        <taxon>Pentapetalae</taxon>
        <taxon>asterids</taxon>
        <taxon>campanulids</taxon>
        <taxon>Escalloniales</taxon>
        <taxon>Escalloniaceae</taxon>
        <taxon>Escallonia</taxon>
    </lineage>
</organism>
<comment type="caution">
    <text evidence="3">The sequence shown here is derived from an EMBL/GenBank/DDBJ whole genome shotgun (WGS) entry which is preliminary data.</text>
</comment>
<sequence length="213" mass="23503">MIISAISNFWPDKQCRKLSKASSIITEVDVVRHGQSQRLPISNVVVGDVVFLMHGDQVPAGGLFLREISIQVENLLNGKAERLKVDSLNNLFLFSSTSVVHRHAQMLVTAVGRNRKSRIIHLDGRLIDQCENLTSFVVILLGLVGSRSSLRPGINKALNDCIGAGVTLKLITGDNMFTDSNIDTECRILEARKNQHNILVEGQEFRNSTTGET</sequence>
<dbReference type="InterPro" id="IPR059000">
    <property type="entry name" value="ATPase_P-type_domA"/>
</dbReference>
<keyword evidence="1" id="KW-0460">Magnesium</keyword>
<evidence type="ECO:0000313" key="3">
    <source>
        <dbReference type="EMBL" id="KAK3040518.1"/>
    </source>
</evidence>
<evidence type="ECO:0000256" key="1">
    <source>
        <dbReference type="ARBA" id="ARBA00022842"/>
    </source>
</evidence>
<keyword evidence="4" id="KW-1185">Reference proteome</keyword>
<feature type="domain" description="P-type ATPase A" evidence="2">
    <location>
        <begin position="25"/>
        <end position="116"/>
    </location>
</feature>
<gene>
    <name evidence="3" type="ORF">RJ639_028964</name>
</gene>
<dbReference type="SUPFAM" id="SSF81653">
    <property type="entry name" value="Calcium ATPase, transduction domain A"/>
    <property type="match status" value="1"/>
</dbReference>
<dbReference type="InterPro" id="IPR008250">
    <property type="entry name" value="ATPase_P-typ_transduc_dom_A_sf"/>
</dbReference>
<evidence type="ECO:0000259" key="2">
    <source>
        <dbReference type="Pfam" id="PF00122"/>
    </source>
</evidence>
<dbReference type="InterPro" id="IPR036412">
    <property type="entry name" value="HAD-like_sf"/>
</dbReference>
<dbReference type="PANTHER" id="PTHR24093:SF434">
    <property type="entry name" value="CALCIUM-TRANSPORTING ATPASE 13, PLASMA MEMBRANE-TYPE-RELATED"/>
    <property type="match status" value="1"/>
</dbReference>